<reference evidence="5 6" key="1">
    <citation type="submission" date="2010-01" db="EMBL/GenBank/DDBJ databases">
        <authorList>
            <person name="Weinstock G."/>
            <person name="Sodergren E."/>
            <person name="Clifton S."/>
            <person name="Fulton L."/>
            <person name="Fulton B."/>
            <person name="Courtney L."/>
            <person name="Fronick C."/>
            <person name="Harrison M."/>
            <person name="Strong C."/>
            <person name="Farmer C."/>
            <person name="Delahaunty K."/>
            <person name="Markovic C."/>
            <person name="Hall O."/>
            <person name="Minx P."/>
            <person name="Tomlinson C."/>
            <person name="Mitreva M."/>
            <person name="Nelson J."/>
            <person name="Hou S."/>
            <person name="Wollam A."/>
            <person name="Pepin K.H."/>
            <person name="Johnson M."/>
            <person name="Bhonagiri V."/>
            <person name="Nash W.E."/>
            <person name="Warren W."/>
            <person name="Chinwalla A."/>
            <person name="Mardis E.R."/>
            <person name="Wilson R.K."/>
        </authorList>
    </citation>
    <scope>NUCLEOTIDE SEQUENCE [LARGE SCALE GENOMIC DNA]</scope>
    <source>
        <strain evidence="5 6">DSM 13479</strain>
    </source>
</reference>
<dbReference type="GO" id="GO:0016491">
    <property type="term" value="F:oxidoreductase activity"/>
    <property type="evidence" value="ECO:0007669"/>
    <property type="project" value="UniProtKB-KW"/>
</dbReference>
<proteinExistence type="predicted"/>
<dbReference type="InterPro" id="IPR023753">
    <property type="entry name" value="FAD/NAD-binding_dom"/>
</dbReference>
<dbReference type="PRINTS" id="PR00368">
    <property type="entry name" value="FADPNR"/>
</dbReference>
<dbReference type="PRINTS" id="PR00469">
    <property type="entry name" value="PNDRDTASEII"/>
</dbReference>
<evidence type="ECO:0000256" key="2">
    <source>
        <dbReference type="ARBA" id="ARBA00023002"/>
    </source>
</evidence>
<feature type="transmembrane region" description="Helical" evidence="3">
    <location>
        <begin position="12"/>
        <end position="32"/>
    </location>
</feature>
<keyword evidence="3" id="KW-1133">Transmembrane helix</keyword>
<keyword evidence="1" id="KW-0285">Flavoprotein</keyword>
<gene>
    <name evidence="5" type="ORF">CLOSTHATH_06015</name>
</gene>
<evidence type="ECO:0000313" key="5">
    <source>
        <dbReference type="EMBL" id="EFC95796.1"/>
    </source>
</evidence>
<evidence type="ECO:0000259" key="4">
    <source>
        <dbReference type="Pfam" id="PF07992"/>
    </source>
</evidence>
<organism evidence="5 6">
    <name type="scientific">Hungatella hathewayi DSM 13479</name>
    <dbReference type="NCBI Taxonomy" id="566550"/>
    <lineage>
        <taxon>Bacteria</taxon>
        <taxon>Bacillati</taxon>
        <taxon>Bacillota</taxon>
        <taxon>Clostridia</taxon>
        <taxon>Lachnospirales</taxon>
        <taxon>Lachnospiraceae</taxon>
        <taxon>Hungatella</taxon>
    </lineage>
</organism>
<evidence type="ECO:0000256" key="3">
    <source>
        <dbReference type="SAM" id="Phobius"/>
    </source>
</evidence>
<dbReference type="InterPro" id="IPR050097">
    <property type="entry name" value="Ferredoxin-NADP_redctase_2"/>
</dbReference>
<name>D3AQV9_9FIRM</name>
<dbReference type="Gene3D" id="3.50.50.60">
    <property type="entry name" value="FAD/NAD(P)-binding domain"/>
    <property type="match status" value="2"/>
</dbReference>
<dbReference type="EMBL" id="ACIO01000675">
    <property type="protein sequence ID" value="EFC95796.1"/>
    <property type="molecule type" value="Genomic_DNA"/>
</dbReference>
<keyword evidence="3" id="KW-0812">Transmembrane</keyword>
<dbReference type="AlphaFoldDB" id="D3AQV9"/>
<feature type="domain" description="FAD/NAD(P)-binding" evidence="4">
    <location>
        <begin position="14"/>
        <end position="298"/>
    </location>
</feature>
<dbReference type="Proteomes" id="UP000004968">
    <property type="component" value="Unassembled WGS sequence"/>
</dbReference>
<accession>D3AQV9</accession>
<dbReference type="HOGENOM" id="CLU_031864_5_3_9"/>
<evidence type="ECO:0000256" key="1">
    <source>
        <dbReference type="ARBA" id="ARBA00022630"/>
    </source>
</evidence>
<protein>
    <submittedName>
        <fullName evidence="5">Pyridine nucleotide-disulfide oxidoreductase</fullName>
    </submittedName>
</protein>
<comment type="caution">
    <text evidence="5">The sequence shown here is derived from an EMBL/GenBank/DDBJ whole genome shotgun (WGS) entry which is preliminary data.</text>
</comment>
<dbReference type="SUPFAM" id="SSF51905">
    <property type="entry name" value="FAD/NAD(P)-binding domain"/>
    <property type="match status" value="2"/>
</dbReference>
<dbReference type="Pfam" id="PF07992">
    <property type="entry name" value="Pyr_redox_2"/>
    <property type="match status" value="1"/>
</dbReference>
<dbReference type="InterPro" id="IPR036188">
    <property type="entry name" value="FAD/NAD-bd_sf"/>
</dbReference>
<evidence type="ECO:0000313" key="6">
    <source>
        <dbReference type="Proteomes" id="UP000004968"/>
    </source>
</evidence>
<keyword evidence="2" id="KW-0560">Oxidoreductase</keyword>
<dbReference type="PANTHER" id="PTHR48105">
    <property type="entry name" value="THIOREDOXIN REDUCTASE 1-RELATED-RELATED"/>
    <property type="match status" value="1"/>
</dbReference>
<sequence>MIFPYKQQEDIQMYDIIIIGAGPAGISAAIYGKSRGKRILMLEKNQVGGLIGTVSTVTHYTAIMKEESGKTFAERMKEQALSAGVEIRYENVTETKLIGNIKKVVTDKGSYECKTVILANGGSGRMLGIPGESLKGIRLNAPKDGFDYKGKNIYIIGGADGAVKEAIYLAGIAGKVTIVCVEDELVCIQEFKDKVAAYHNIEIMPHSSLTAVYGNERAEELEFTDNKTGKKQIIKDAECGVFVYAGIVPNTQIYTELKLDNGYIPVDELMQTEIPGVFAAGDICVKKVRQVATAVADGAIAGIQAAAVC</sequence>
<keyword evidence="3" id="KW-0472">Membrane</keyword>